<dbReference type="GO" id="GO:0009239">
    <property type="term" value="P:enterobactin biosynthetic process"/>
    <property type="evidence" value="ECO:0007669"/>
    <property type="project" value="TreeGrafter"/>
</dbReference>
<dbReference type="RefSeq" id="WP_012826906.1">
    <property type="nucleotide sequence ID" value="NC_013440.1"/>
</dbReference>
<evidence type="ECO:0000313" key="7">
    <source>
        <dbReference type="Proteomes" id="UP000001880"/>
    </source>
</evidence>
<dbReference type="NCBIfam" id="TIGR01733">
    <property type="entry name" value="AA-adenyl-dom"/>
    <property type="match status" value="1"/>
</dbReference>
<dbReference type="InterPro" id="IPR000873">
    <property type="entry name" value="AMP-dep_synth/lig_dom"/>
</dbReference>
<dbReference type="Gene3D" id="1.10.10.1830">
    <property type="entry name" value="Non-ribosomal peptide synthase, adenylation domain"/>
    <property type="match status" value="1"/>
</dbReference>
<dbReference type="FunFam" id="2.30.38.10:FF:000001">
    <property type="entry name" value="Non-ribosomal peptide synthetase PvdI"/>
    <property type="match status" value="1"/>
</dbReference>
<protein>
    <submittedName>
        <fullName evidence="6">Amino acid adenylation domain protein</fullName>
    </submittedName>
</protein>
<dbReference type="InterPro" id="IPR042099">
    <property type="entry name" value="ANL_N_sf"/>
</dbReference>
<dbReference type="Gene3D" id="3.40.50.12780">
    <property type="entry name" value="N-terminal domain of ligase-like"/>
    <property type="match status" value="1"/>
</dbReference>
<dbReference type="GO" id="GO:0047527">
    <property type="term" value="F:2,3-dihydroxybenzoate-serine ligase activity"/>
    <property type="evidence" value="ECO:0007669"/>
    <property type="project" value="TreeGrafter"/>
</dbReference>
<dbReference type="PROSITE" id="PS00012">
    <property type="entry name" value="PHOSPHOPANTETHEINE"/>
    <property type="match status" value="1"/>
</dbReference>
<dbReference type="SUPFAM" id="SSF56801">
    <property type="entry name" value="Acetyl-CoA synthetase-like"/>
    <property type="match status" value="1"/>
</dbReference>
<dbReference type="eggNOG" id="COG1020">
    <property type="taxonomic scope" value="Bacteria"/>
</dbReference>
<dbReference type="GO" id="GO:0031177">
    <property type="term" value="F:phosphopantetheine binding"/>
    <property type="evidence" value="ECO:0007669"/>
    <property type="project" value="InterPro"/>
</dbReference>
<dbReference type="GO" id="GO:0005829">
    <property type="term" value="C:cytosol"/>
    <property type="evidence" value="ECO:0007669"/>
    <property type="project" value="TreeGrafter"/>
</dbReference>
<keyword evidence="3" id="KW-0597">Phosphoprotein</keyword>
<dbReference type="FunFam" id="3.40.50.980:FF:000002">
    <property type="entry name" value="Enterobactin synthetase component F"/>
    <property type="match status" value="1"/>
</dbReference>
<dbReference type="Pfam" id="PF00501">
    <property type="entry name" value="AMP-binding"/>
    <property type="match status" value="1"/>
</dbReference>
<reference evidence="6 7" key="1">
    <citation type="journal article" date="2010" name="Stand. Genomic Sci.">
        <title>Complete genome sequence of Haliangium ochraceum type strain (SMP-2).</title>
        <authorList>
            <consortium name="US DOE Joint Genome Institute (JGI-PGF)"/>
            <person name="Ivanova N."/>
            <person name="Daum C."/>
            <person name="Lang E."/>
            <person name="Abt B."/>
            <person name="Kopitz M."/>
            <person name="Saunders E."/>
            <person name="Lapidus A."/>
            <person name="Lucas S."/>
            <person name="Glavina Del Rio T."/>
            <person name="Nolan M."/>
            <person name="Tice H."/>
            <person name="Copeland A."/>
            <person name="Cheng J.F."/>
            <person name="Chen F."/>
            <person name="Bruce D."/>
            <person name="Goodwin L."/>
            <person name="Pitluck S."/>
            <person name="Mavromatis K."/>
            <person name="Pati A."/>
            <person name="Mikhailova N."/>
            <person name="Chen A."/>
            <person name="Palaniappan K."/>
            <person name="Land M."/>
            <person name="Hauser L."/>
            <person name="Chang Y.J."/>
            <person name="Jeffries C.D."/>
            <person name="Detter J.C."/>
            <person name="Brettin T."/>
            <person name="Rohde M."/>
            <person name="Goker M."/>
            <person name="Bristow J."/>
            <person name="Markowitz V."/>
            <person name="Eisen J.A."/>
            <person name="Hugenholtz P."/>
            <person name="Kyrpides N.C."/>
            <person name="Klenk H.P."/>
        </authorList>
    </citation>
    <scope>NUCLEOTIDE SEQUENCE [LARGE SCALE GENOMIC DNA]</scope>
    <source>
        <strain evidence="7">DSM 14365 / CIP 107738 / JCM 11303 / AJ 13395 / SMP-2</strain>
    </source>
</reference>
<dbReference type="InterPro" id="IPR025110">
    <property type="entry name" value="AMP-bd_C"/>
</dbReference>
<dbReference type="Gene3D" id="3.40.50.1820">
    <property type="entry name" value="alpha/beta hydrolase"/>
    <property type="match status" value="1"/>
</dbReference>
<dbReference type="OrthoDB" id="9757540at2"/>
<dbReference type="STRING" id="502025.Hoch_1749"/>
<evidence type="ECO:0000256" key="1">
    <source>
        <dbReference type="ARBA" id="ARBA00001957"/>
    </source>
</evidence>
<dbReference type="InterPro" id="IPR020845">
    <property type="entry name" value="AMP-binding_CS"/>
</dbReference>
<sequence length="1199" mass="130655">MTPIVSLLSQLRERDIRVWLDGERVRLDAPAGALSDELRIALKARRDELIAFLRQAEKARTGADERIEPAPRTGPLPLSIAQQRLWIIEQFDDTHGAYHLPAALRLEGPCDIDALRACLDALVARHEILRTVFPRRGGKPVQVVRDPQGLPLPIIELAHGAEQPAEAFVTHAEQIRRHAAEEAARPFDLQREPPLRASLLRLGAEAHVLLLTLHHIAGDAHSVDQISRELSELYRAHVTGQAVDLPALPVQYADYAHWEADRAQRGAFDADLDYWQTRLAEAPALIELPTDHARTPAARFRGDAVELAVPAPLLRSLRALADESGATLFMTLLAGYGVLLARHSGQSDVVIGTPVANRDDQTEHLVGLFVNTLPLRVSADMERGFRTLLASVRATTLEDFAHREVPLAELVARIQPERDPSYNPLFQVTFDLQQRPPAEALDLAGLSLSLLDSAEASTQFDLVLSLTPHAGGLQGAFHYQRDLFERATIERLRDHFLTLLAAIAAEPERALATLPLMAEEEREALLASCRPQASFANPACLHERFAAQAQRRPEAVALVCEGTQLSYGELHRRANRLAHRLQALGVAPEVRVGLCIERSLDMLVAILGTLQAGGAYVPLDPDYPPERVGFCVADSGIKHLITRTAERGKLGDIDELDGVHEIILDREVDELAALPDTAPPCAATADSLAYVIYTSGSTGTPKGVQVTHKNVTRLHDATADTYGFHDGDVWPLFHSYAFDVSVWEIWGALLHGGRLVIVPWLVTRSPVDFYRLLADTGATVLNQTPSAFRQFVHADQQLGDDAPALSLRYVIFAGEALEPASLQPWVARHGLEAPRLINMYGITETTVHSTIRELRAADLVRTKSPIGRPIPDLGLYLLDEHGQPVPAGVSGEIYVGGAGVARGYLERPELTAARFLADPFVADADARMYRSGDLARWTHDGDLEYLGRNDAQVKIRGFRIELGEIESRLGAHPDIRVAAVQPWSRGADGQSEQLVAYVVPSAADIVPDPVALRQHLRGALPDYMIPAAFVVLDALPLTPSGKLARRALPAPEQAGQVAAPERQGPRTPLESELVAIWREVLGPVSVGVLDSFFDLGGHSLSALQILARIQERYDVELPMRGFFERSSIEQVAESLTAALSEASASEAAPGSDAASALAAAPAPSETTSAPASTPPRLTRRSREARRVRAVRPPADSSDS</sequence>
<dbReference type="InterPro" id="IPR020806">
    <property type="entry name" value="PKS_PP-bd"/>
</dbReference>
<accession>D0LXU3</accession>
<dbReference type="SUPFAM" id="SSF47336">
    <property type="entry name" value="ACP-like"/>
    <property type="match status" value="1"/>
</dbReference>
<dbReference type="FunFam" id="3.40.50.12780:FF:000012">
    <property type="entry name" value="Non-ribosomal peptide synthetase"/>
    <property type="match status" value="1"/>
</dbReference>
<dbReference type="SMART" id="SM00823">
    <property type="entry name" value="PKS_PP"/>
    <property type="match status" value="1"/>
</dbReference>
<dbReference type="FunFam" id="1.10.1200.10:FF:000016">
    <property type="entry name" value="Non-ribosomal peptide synthase"/>
    <property type="match status" value="1"/>
</dbReference>
<dbReference type="InterPro" id="IPR023213">
    <property type="entry name" value="CAT-like_dom_sf"/>
</dbReference>
<dbReference type="AlphaFoldDB" id="D0LXU3"/>
<proteinExistence type="predicted"/>
<dbReference type="Gene3D" id="3.30.559.10">
    <property type="entry name" value="Chloramphenicol acetyltransferase-like domain"/>
    <property type="match status" value="1"/>
</dbReference>
<organism evidence="6 7">
    <name type="scientific">Haliangium ochraceum (strain DSM 14365 / JCM 11303 / SMP-2)</name>
    <dbReference type="NCBI Taxonomy" id="502025"/>
    <lineage>
        <taxon>Bacteria</taxon>
        <taxon>Pseudomonadati</taxon>
        <taxon>Myxococcota</taxon>
        <taxon>Polyangia</taxon>
        <taxon>Haliangiales</taxon>
        <taxon>Kofleriaceae</taxon>
        <taxon>Haliangium</taxon>
    </lineage>
</organism>
<dbReference type="InterPro" id="IPR010071">
    <property type="entry name" value="AA_adenyl_dom"/>
</dbReference>
<dbReference type="FunFam" id="3.30.300.30:FF:000010">
    <property type="entry name" value="Enterobactin synthetase component F"/>
    <property type="match status" value="1"/>
</dbReference>
<dbReference type="Pfam" id="PF13193">
    <property type="entry name" value="AMP-binding_C"/>
    <property type="match status" value="1"/>
</dbReference>
<keyword evidence="2" id="KW-0596">Phosphopantetheine</keyword>
<dbReference type="InterPro" id="IPR044894">
    <property type="entry name" value="TubC_N_sf"/>
</dbReference>
<evidence type="ECO:0000313" key="6">
    <source>
        <dbReference type="EMBL" id="ACY14298.1"/>
    </source>
</evidence>
<dbReference type="InterPro" id="IPR001242">
    <property type="entry name" value="Condensation_dom"/>
</dbReference>
<dbReference type="GO" id="GO:0009366">
    <property type="term" value="C:enterobactin synthetase complex"/>
    <property type="evidence" value="ECO:0007669"/>
    <property type="project" value="TreeGrafter"/>
</dbReference>
<dbReference type="PROSITE" id="PS50075">
    <property type="entry name" value="CARRIER"/>
    <property type="match status" value="1"/>
</dbReference>
<dbReference type="PANTHER" id="PTHR45527">
    <property type="entry name" value="NONRIBOSOMAL PEPTIDE SYNTHETASE"/>
    <property type="match status" value="1"/>
</dbReference>
<dbReference type="Pfam" id="PF18563">
    <property type="entry name" value="TubC_N"/>
    <property type="match status" value="1"/>
</dbReference>
<dbReference type="FunFam" id="3.30.559.10:FF:000012">
    <property type="entry name" value="Non-ribosomal peptide synthetase"/>
    <property type="match status" value="1"/>
</dbReference>
<comment type="cofactor">
    <cofactor evidence="1">
        <name>pantetheine 4'-phosphate</name>
        <dbReference type="ChEBI" id="CHEBI:47942"/>
    </cofactor>
</comment>
<dbReference type="InterPro" id="IPR045851">
    <property type="entry name" value="AMP-bd_C_sf"/>
</dbReference>
<dbReference type="Proteomes" id="UP000001880">
    <property type="component" value="Chromosome"/>
</dbReference>
<dbReference type="KEGG" id="hoh:Hoch_1749"/>
<evidence type="ECO:0000256" key="2">
    <source>
        <dbReference type="ARBA" id="ARBA00022450"/>
    </source>
</evidence>
<dbReference type="PANTHER" id="PTHR45527:SF14">
    <property type="entry name" value="PLIPASTATIN SYNTHASE SUBUNIT B"/>
    <property type="match status" value="1"/>
</dbReference>
<keyword evidence="7" id="KW-1185">Reference proteome</keyword>
<feature type="compositionally biased region" description="Low complexity" evidence="4">
    <location>
        <begin position="1146"/>
        <end position="1176"/>
    </location>
</feature>
<dbReference type="HOGENOM" id="CLU_000022_2_4_7"/>
<dbReference type="InterPro" id="IPR036736">
    <property type="entry name" value="ACP-like_sf"/>
</dbReference>
<dbReference type="EMBL" id="CP001804">
    <property type="protein sequence ID" value="ACY14298.1"/>
    <property type="molecule type" value="Genomic_DNA"/>
</dbReference>
<dbReference type="InterPro" id="IPR006162">
    <property type="entry name" value="Ppantetheine_attach_site"/>
</dbReference>
<dbReference type="Pfam" id="PF00668">
    <property type="entry name" value="Condensation"/>
    <property type="match status" value="1"/>
</dbReference>
<evidence type="ECO:0000256" key="3">
    <source>
        <dbReference type="ARBA" id="ARBA00022553"/>
    </source>
</evidence>
<dbReference type="PROSITE" id="PS00455">
    <property type="entry name" value="AMP_BINDING"/>
    <property type="match status" value="1"/>
</dbReference>
<dbReference type="GO" id="GO:0072330">
    <property type="term" value="P:monocarboxylic acid biosynthetic process"/>
    <property type="evidence" value="ECO:0007669"/>
    <property type="project" value="UniProtKB-ARBA"/>
</dbReference>
<name>D0LXU3_HALO1</name>
<dbReference type="CDD" id="cd19531">
    <property type="entry name" value="LCL_NRPS-like"/>
    <property type="match status" value="1"/>
</dbReference>
<evidence type="ECO:0000259" key="5">
    <source>
        <dbReference type="PROSITE" id="PS50075"/>
    </source>
</evidence>
<dbReference type="CDD" id="cd17643">
    <property type="entry name" value="A_NRPS_Cytc1-like"/>
    <property type="match status" value="1"/>
</dbReference>
<feature type="region of interest" description="Disordered" evidence="4">
    <location>
        <begin position="1146"/>
        <end position="1199"/>
    </location>
</feature>
<dbReference type="InterPro" id="IPR041464">
    <property type="entry name" value="TubC_N"/>
</dbReference>
<dbReference type="SUPFAM" id="SSF52777">
    <property type="entry name" value="CoA-dependent acyltransferases"/>
    <property type="match status" value="2"/>
</dbReference>
<dbReference type="Gene3D" id="3.30.300.30">
    <property type="match status" value="1"/>
</dbReference>
<dbReference type="InterPro" id="IPR009081">
    <property type="entry name" value="PP-bd_ACP"/>
</dbReference>
<dbReference type="FunFam" id="3.40.50.980:FF:000001">
    <property type="entry name" value="Non-ribosomal peptide synthetase"/>
    <property type="match status" value="1"/>
</dbReference>
<feature type="compositionally biased region" description="Low complexity" evidence="4">
    <location>
        <begin position="1190"/>
        <end position="1199"/>
    </location>
</feature>
<dbReference type="GO" id="GO:0043041">
    <property type="term" value="P:amino acid activation for nonribosomal peptide biosynthetic process"/>
    <property type="evidence" value="ECO:0007669"/>
    <property type="project" value="TreeGrafter"/>
</dbReference>
<dbReference type="Gene3D" id="3.30.559.30">
    <property type="entry name" value="Nonribosomal peptide synthetase, condensation domain"/>
    <property type="match status" value="1"/>
</dbReference>
<dbReference type="InterPro" id="IPR029058">
    <property type="entry name" value="AB_hydrolase_fold"/>
</dbReference>
<evidence type="ECO:0000256" key="4">
    <source>
        <dbReference type="SAM" id="MobiDB-lite"/>
    </source>
</evidence>
<dbReference type="Pfam" id="PF00550">
    <property type="entry name" value="PP-binding"/>
    <property type="match status" value="1"/>
</dbReference>
<gene>
    <name evidence="6" type="ordered locus">Hoch_1749</name>
</gene>
<feature type="domain" description="Carrier" evidence="5">
    <location>
        <begin position="1064"/>
        <end position="1139"/>
    </location>
</feature>